<dbReference type="RefSeq" id="XP_026632599.1">
    <property type="nucleotide sequence ID" value="XM_026764240.1"/>
</dbReference>
<gene>
    <name evidence="1" type="ORF">BDQ94DRAFT_133291</name>
</gene>
<protein>
    <submittedName>
        <fullName evidence="1">Uncharacterized protein</fullName>
    </submittedName>
</protein>
<dbReference type="Proteomes" id="UP000253729">
    <property type="component" value="Unassembled WGS sequence"/>
</dbReference>
<dbReference type="GeneID" id="38132596"/>
<sequence>MRRYGKPLFCRCFLRWPSSSDITYCNRAQTVVDQVVTGKMGKMARTIAPSFNITIGPNRTRLSAEPFSCKVVGRQLSGGKRVETLASGRYERTELGTQQ</sequence>
<evidence type="ECO:0000313" key="2">
    <source>
        <dbReference type="Proteomes" id="UP000253729"/>
    </source>
</evidence>
<accession>A0A3F3QKB6</accession>
<evidence type="ECO:0000313" key="1">
    <source>
        <dbReference type="EMBL" id="RDH39577.1"/>
    </source>
</evidence>
<reference evidence="1 2" key="1">
    <citation type="submission" date="2018-07" db="EMBL/GenBank/DDBJ databases">
        <title>The genomes of Aspergillus section Nigri reveals drivers in fungal speciation.</title>
        <authorList>
            <consortium name="DOE Joint Genome Institute"/>
            <person name="Vesth T.C."/>
            <person name="Nybo J."/>
            <person name="Theobald S."/>
            <person name="Brandl J."/>
            <person name="Frisvad J.C."/>
            <person name="Nielsen K.F."/>
            <person name="Lyhne E.K."/>
            <person name="Kogle M.E."/>
            <person name="Kuo A."/>
            <person name="Riley R."/>
            <person name="Clum A."/>
            <person name="Nolan M."/>
            <person name="Lipzen A."/>
            <person name="Salamov A."/>
            <person name="Henrissat B."/>
            <person name="Wiebenga A."/>
            <person name="De vries R.P."/>
            <person name="Grigoriev I.V."/>
            <person name="Mortensen U.H."/>
            <person name="Andersen M.R."/>
            <person name="Baker S.E."/>
        </authorList>
    </citation>
    <scope>NUCLEOTIDE SEQUENCE [LARGE SCALE GENOMIC DNA]</scope>
    <source>
        <strain evidence="1 2">CBS 139.54b</strain>
    </source>
</reference>
<organism evidence="1 2">
    <name type="scientific">Aspergillus welwitschiae</name>
    <dbReference type="NCBI Taxonomy" id="1341132"/>
    <lineage>
        <taxon>Eukaryota</taxon>
        <taxon>Fungi</taxon>
        <taxon>Dikarya</taxon>
        <taxon>Ascomycota</taxon>
        <taxon>Pezizomycotina</taxon>
        <taxon>Eurotiomycetes</taxon>
        <taxon>Eurotiomycetidae</taxon>
        <taxon>Eurotiales</taxon>
        <taxon>Aspergillaceae</taxon>
        <taxon>Aspergillus</taxon>
        <taxon>Aspergillus subgen. Circumdati</taxon>
    </lineage>
</organism>
<proteinExistence type="predicted"/>
<name>A0A3F3QKB6_9EURO</name>
<dbReference type="EMBL" id="KZ852032">
    <property type="protein sequence ID" value="RDH39577.1"/>
    <property type="molecule type" value="Genomic_DNA"/>
</dbReference>
<dbReference type="AlphaFoldDB" id="A0A3F3QKB6"/>
<keyword evidence="2" id="KW-1185">Reference proteome</keyword>